<reference evidence="2" key="1">
    <citation type="submission" date="2016-12" db="EMBL/GenBank/DDBJ databases">
        <authorList>
            <person name="Varghese N."/>
            <person name="Submissions S."/>
        </authorList>
    </citation>
    <scope>NUCLEOTIDE SEQUENCE [LARGE SCALE GENOMIC DNA]</scope>
    <source>
        <strain evidence="2">DSM 45599</strain>
    </source>
</reference>
<name>A0A1N6AGS7_9ACTN</name>
<proteinExistence type="predicted"/>
<accession>A0A1N6AGS7</accession>
<dbReference type="Proteomes" id="UP000185124">
    <property type="component" value="Unassembled WGS sequence"/>
</dbReference>
<keyword evidence="2" id="KW-1185">Reference proteome</keyword>
<sequence>MSTNFLQGDPMLHRLGRLAAALAPPRVPA</sequence>
<protein>
    <submittedName>
        <fullName evidence="1">Uncharacterized protein</fullName>
    </submittedName>
</protein>
<organism evidence="1 2">
    <name type="scientific">Micromonospora cremea</name>
    <dbReference type="NCBI Taxonomy" id="709881"/>
    <lineage>
        <taxon>Bacteria</taxon>
        <taxon>Bacillati</taxon>
        <taxon>Actinomycetota</taxon>
        <taxon>Actinomycetes</taxon>
        <taxon>Micromonosporales</taxon>
        <taxon>Micromonosporaceae</taxon>
        <taxon>Micromonospora</taxon>
    </lineage>
</organism>
<gene>
    <name evidence="1" type="ORF">SAMN04489832_5502</name>
</gene>
<dbReference type="AlphaFoldDB" id="A0A1N6AGS7"/>
<dbReference type="EMBL" id="FSQT01000002">
    <property type="protein sequence ID" value="SIN33207.1"/>
    <property type="molecule type" value="Genomic_DNA"/>
</dbReference>
<evidence type="ECO:0000313" key="2">
    <source>
        <dbReference type="Proteomes" id="UP000185124"/>
    </source>
</evidence>
<evidence type="ECO:0000313" key="1">
    <source>
        <dbReference type="EMBL" id="SIN33207.1"/>
    </source>
</evidence>